<dbReference type="Proteomes" id="UP000537718">
    <property type="component" value="Unassembled WGS sequence"/>
</dbReference>
<proteinExistence type="predicted"/>
<evidence type="ECO:0000313" key="1">
    <source>
        <dbReference type="EMBL" id="MBB5620975.1"/>
    </source>
</evidence>
<accession>A0A7W8YSF9</accession>
<gene>
    <name evidence="1" type="ORF">HDE69_002028</name>
</gene>
<dbReference type="AlphaFoldDB" id="A0A7W8YSF9"/>
<comment type="caution">
    <text evidence="1">The sequence shown here is derived from an EMBL/GenBank/DDBJ whole genome shotgun (WGS) entry which is preliminary data.</text>
</comment>
<organism evidence="1 2">
    <name type="scientific">Pedobacter cryoconitis</name>
    <dbReference type="NCBI Taxonomy" id="188932"/>
    <lineage>
        <taxon>Bacteria</taxon>
        <taxon>Pseudomonadati</taxon>
        <taxon>Bacteroidota</taxon>
        <taxon>Sphingobacteriia</taxon>
        <taxon>Sphingobacteriales</taxon>
        <taxon>Sphingobacteriaceae</taxon>
        <taxon>Pedobacter</taxon>
    </lineage>
</organism>
<sequence length="122" mass="14096">MNHHPPGITFAHQAGKMMPKYKIKECLNRLSIYEYRILVKAMPGYLGRTINTFWNYTRIPVNSKIDIPYGTVRMLEILFGLRPGELINIPINGKPCAQVIKEADKRATDQWVHLETLEDDDL</sequence>
<evidence type="ECO:0000313" key="2">
    <source>
        <dbReference type="Proteomes" id="UP000537718"/>
    </source>
</evidence>
<name>A0A7W8YSF9_9SPHI</name>
<protein>
    <submittedName>
        <fullName evidence="1">Uncharacterized protein</fullName>
    </submittedName>
</protein>
<reference evidence="1 2" key="1">
    <citation type="submission" date="2020-08" db="EMBL/GenBank/DDBJ databases">
        <title>Genomic Encyclopedia of Type Strains, Phase IV (KMG-V): Genome sequencing to study the core and pangenomes of soil and plant-associated prokaryotes.</title>
        <authorList>
            <person name="Whitman W."/>
        </authorList>
    </citation>
    <scope>NUCLEOTIDE SEQUENCE [LARGE SCALE GENOMIC DNA]</scope>
    <source>
        <strain evidence="1 2">MP7CTX6</strain>
    </source>
</reference>
<dbReference type="RefSeq" id="WP_183866974.1">
    <property type="nucleotide sequence ID" value="NZ_JACHCF010000004.1"/>
</dbReference>
<dbReference type="EMBL" id="JACHCF010000004">
    <property type="protein sequence ID" value="MBB5620975.1"/>
    <property type="molecule type" value="Genomic_DNA"/>
</dbReference>